<dbReference type="EMBL" id="QRBI01000123">
    <property type="protein sequence ID" value="RMC05495.1"/>
    <property type="molecule type" value="Genomic_DNA"/>
</dbReference>
<name>A0A3M0JXG3_HIRRU</name>
<accession>A0A3M0JXG3</accession>
<comment type="caution">
    <text evidence="1">The sequence shown here is derived from an EMBL/GenBank/DDBJ whole genome shotgun (WGS) entry which is preliminary data.</text>
</comment>
<keyword evidence="2" id="KW-1185">Reference proteome</keyword>
<protein>
    <recommendedName>
        <fullName evidence="3">Reverse transcriptase domain-containing protein</fullName>
    </recommendedName>
</protein>
<dbReference type="OrthoDB" id="9396613at2759"/>
<dbReference type="Proteomes" id="UP000269221">
    <property type="component" value="Unassembled WGS sequence"/>
</dbReference>
<evidence type="ECO:0000313" key="1">
    <source>
        <dbReference type="EMBL" id="RMC05495.1"/>
    </source>
</evidence>
<dbReference type="STRING" id="333673.A0A3M0JXG3"/>
<reference evidence="1 2" key="1">
    <citation type="submission" date="2018-07" db="EMBL/GenBank/DDBJ databases">
        <title>A high quality draft genome assembly of the barn swallow (H. rustica rustica).</title>
        <authorList>
            <person name="Formenti G."/>
            <person name="Chiara M."/>
            <person name="Poveda L."/>
            <person name="Francoijs K.-J."/>
            <person name="Bonisoli-Alquati A."/>
            <person name="Canova L."/>
            <person name="Gianfranceschi L."/>
            <person name="Horner D.S."/>
            <person name="Saino N."/>
        </authorList>
    </citation>
    <scope>NUCLEOTIDE SEQUENCE [LARGE SCALE GENOMIC DNA]</scope>
    <source>
        <strain evidence="1">Chelidonia</strain>
        <tissue evidence="1">Blood</tissue>
    </source>
</reference>
<gene>
    <name evidence="1" type="ORF">DUI87_18688</name>
</gene>
<evidence type="ECO:0000313" key="2">
    <source>
        <dbReference type="Proteomes" id="UP000269221"/>
    </source>
</evidence>
<dbReference type="PANTHER" id="PTHR33332">
    <property type="entry name" value="REVERSE TRANSCRIPTASE DOMAIN-CONTAINING PROTEIN"/>
    <property type="match status" value="1"/>
</dbReference>
<dbReference type="AlphaFoldDB" id="A0A3M0JXG3"/>
<evidence type="ECO:0008006" key="3">
    <source>
        <dbReference type="Google" id="ProtNLM"/>
    </source>
</evidence>
<sequence>MKCTLSKFTDDTRLCGAVDTMEGRDNGIQRDFSRLEMWAEANLMKFNKAKHKVLHLCHCNPRHTNGLGREVIESSPAKKDLGTTGDEKLHKPAVCAHNPESQLNPGLHHKEYGQQVKGGDSTLLLCSHVRSQTECCIQFWCLQHKEDMKLLEQVQRRVMKFVRGLRQLLSEDMLRKLKLFSLEKRRLHGDLRANFQYLKGTYRDAERNSSSGTAMIGQEIMSTN</sequence>
<organism evidence="1 2">
    <name type="scientific">Hirundo rustica rustica</name>
    <dbReference type="NCBI Taxonomy" id="333673"/>
    <lineage>
        <taxon>Eukaryota</taxon>
        <taxon>Metazoa</taxon>
        <taxon>Chordata</taxon>
        <taxon>Craniata</taxon>
        <taxon>Vertebrata</taxon>
        <taxon>Euteleostomi</taxon>
        <taxon>Archelosauria</taxon>
        <taxon>Archosauria</taxon>
        <taxon>Dinosauria</taxon>
        <taxon>Saurischia</taxon>
        <taxon>Theropoda</taxon>
        <taxon>Coelurosauria</taxon>
        <taxon>Aves</taxon>
        <taxon>Neognathae</taxon>
        <taxon>Neoaves</taxon>
        <taxon>Telluraves</taxon>
        <taxon>Australaves</taxon>
        <taxon>Passeriformes</taxon>
        <taxon>Sylvioidea</taxon>
        <taxon>Hirundinidae</taxon>
        <taxon>Hirundo</taxon>
    </lineage>
</organism>
<proteinExistence type="predicted"/>